<evidence type="ECO:0000313" key="3">
    <source>
        <dbReference type="EMBL" id="CDW84038.1"/>
    </source>
</evidence>
<reference evidence="3 4" key="1">
    <citation type="submission" date="2014-06" db="EMBL/GenBank/DDBJ databases">
        <authorList>
            <person name="Swart Estienne"/>
        </authorList>
    </citation>
    <scope>NUCLEOTIDE SEQUENCE [LARGE SCALE GENOMIC DNA]</scope>
    <source>
        <strain evidence="3 4">130c</strain>
    </source>
</reference>
<evidence type="ECO:0000256" key="1">
    <source>
        <dbReference type="SAM" id="MobiDB-lite"/>
    </source>
</evidence>
<dbReference type="EMBL" id="CCKQ01012420">
    <property type="protein sequence ID" value="CDW84038.1"/>
    <property type="molecule type" value="Genomic_DNA"/>
</dbReference>
<feature type="transmembrane region" description="Helical" evidence="2">
    <location>
        <begin position="151"/>
        <end position="182"/>
    </location>
</feature>
<accession>A0A078AT37</accession>
<name>A0A078AT37_STYLE</name>
<feature type="compositionally biased region" description="Basic and acidic residues" evidence="1">
    <location>
        <begin position="15"/>
        <end position="30"/>
    </location>
</feature>
<evidence type="ECO:0000313" key="4">
    <source>
        <dbReference type="Proteomes" id="UP000039865"/>
    </source>
</evidence>
<gene>
    <name evidence="3" type="primary">Contig14629.g15582</name>
    <name evidence="3" type="ORF">STYLEM_13095</name>
</gene>
<keyword evidence="2" id="KW-0472">Membrane</keyword>
<keyword evidence="2" id="KW-0812">Transmembrane</keyword>
<dbReference type="InParanoid" id="A0A078AT37"/>
<evidence type="ECO:0008006" key="5">
    <source>
        <dbReference type="Google" id="ProtNLM"/>
    </source>
</evidence>
<keyword evidence="4" id="KW-1185">Reference proteome</keyword>
<proteinExistence type="predicted"/>
<dbReference type="Proteomes" id="UP000039865">
    <property type="component" value="Unassembled WGS sequence"/>
</dbReference>
<evidence type="ECO:0000256" key="2">
    <source>
        <dbReference type="SAM" id="Phobius"/>
    </source>
</evidence>
<protein>
    <recommendedName>
        <fullName evidence="5">SAYSvFN domain-containing protein</fullName>
    </recommendedName>
</protein>
<feature type="region of interest" description="Disordered" evidence="1">
    <location>
        <begin position="15"/>
        <end position="42"/>
    </location>
</feature>
<sequence length="269" mass="32259">MDQDDRMAELQQKLIDENRMHHNNGQDEKSQASFQINEDEDQDLTAFNQTEKRQIATLADLPPNTNLDDFIQPKEDQYKPFSSRIKLIVEYNEHLKRYEMSQKDQTVLEDYQISYDDFQNTTRQIEANPNLRPFDRNSPFIRRFGLRSMTFLVCIIYAYVALLILQLALFNLILLGIIYIYLQKVYYFMHGIEFKQDYNYKNSPLRRFIEAENQRFYRSKHVELIGGEMGKWLELQLPDAIEDFQKNQKIENSFDKNLVIHERDDEDDQ</sequence>
<keyword evidence="2" id="KW-1133">Transmembrane helix</keyword>
<organism evidence="3 4">
    <name type="scientific">Stylonychia lemnae</name>
    <name type="common">Ciliate</name>
    <dbReference type="NCBI Taxonomy" id="5949"/>
    <lineage>
        <taxon>Eukaryota</taxon>
        <taxon>Sar</taxon>
        <taxon>Alveolata</taxon>
        <taxon>Ciliophora</taxon>
        <taxon>Intramacronucleata</taxon>
        <taxon>Spirotrichea</taxon>
        <taxon>Stichotrichia</taxon>
        <taxon>Sporadotrichida</taxon>
        <taxon>Oxytrichidae</taxon>
        <taxon>Stylonychinae</taxon>
        <taxon>Stylonychia</taxon>
    </lineage>
</organism>
<dbReference type="AlphaFoldDB" id="A0A078AT37"/>